<dbReference type="Pfam" id="PF07734">
    <property type="entry name" value="FBA_1"/>
    <property type="match status" value="1"/>
</dbReference>
<dbReference type="InterPro" id="IPR006527">
    <property type="entry name" value="F-box-assoc_dom_typ1"/>
</dbReference>
<evidence type="ECO:0000256" key="1">
    <source>
        <dbReference type="SAM" id="MobiDB-lite"/>
    </source>
</evidence>
<feature type="region of interest" description="Disordered" evidence="1">
    <location>
        <begin position="1"/>
        <end position="24"/>
    </location>
</feature>
<gene>
    <name evidence="3" type="ORF">AALP_AAs62367U000700</name>
</gene>
<proteinExistence type="predicted"/>
<feature type="domain" description="F-box" evidence="2">
    <location>
        <begin position="28"/>
        <end position="68"/>
    </location>
</feature>
<dbReference type="InterPro" id="IPR017451">
    <property type="entry name" value="F-box-assoc_interact_dom"/>
</dbReference>
<dbReference type="eggNOG" id="ENOG502S2YF">
    <property type="taxonomic scope" value="Eukaryota"/>
</dbReference>
<dbReference type="InterPro" id="IPR001810">
    <property type="entry name" value="F-box_dom"/>
</dbReference>
<name>A0A087G336_ARAAL</name>
<dbReference type="Pfam" id="PF00646">
    <property type="entry name" value="F-box"/>
    <property type="match status" value="1"/>
</dbReference>
<dbReference type="NCBIfam" id="TIGR01640">
    <property type="entry name" value="F_box_assoc_1"/>
    <property type="match status" value="1"/>
</dbReference>
<dbReference type="SUPFAM" id="SSF117281">
    <property type="entry name" value="Kelch motif"/>
    <property type="match status" value="1"/>
</dbReference>
<dbReference type="EMBL" id="KL970444">
    <property type="protein sequence ID" value="KFK24288.1"/>
    <property type="molecule type" value="Genomic_DNA"/>
</dbReference>
<dbReference type="PANTHER" id="PTHR31672">
    <property type="entry name" value="BNACNNG10540D PROTEIN"/>
    <property type="match status" value="1"/>
</dbReference>
<dbReference type="CDD" id="cd22157">
    <property type="entry name" value="F-box_AtFBW1-like"/>
    <property type="match status" value="1"/>
</dbReference>
<sequence length="399" mass="46248">MRARKRERRREIDEGEEEEEASPELPNLPLELVMEILLRSPVRSVGRFRCVSKAFCSLLTDPKFIKNHHDAVRLRKNRGLILYSNCLFDVDFNSIGIRDLTAVELDHPFKEDGDFFSDLGKFRSGNEMLSSWKRNQVKIVGSSNGLVCIYQKKGGAFLYIPITGDSKKLPDLDLPEVVDEVRVDFEILGFGFDVITHDYKVVKFVIRKDGEVYANVYSLKTDSWKRIRDMRYRHVQYSSSVVLNGAIHWIVKLEEEGENKRVVAAFDLKTQEFRDILLPDEAEECNHFTMKLDVSSLKGCLCVFYSCFDMHNDIWVMNKYGLQSSWCKIRIMIPYTFMMKPLCSTKNDEEVLLILDDSLILYNFKCDTWRSLGIRRVKLDNGFEGVTYIESLVSPNSYG</sequence>
<dbReference type="SMART" id="SM00256">
    <property type="entry name" value="FBOX"/>
    <property type="match status" value="1"/>
</dbReference>
<dbReference type="InterPro" id="IPR050796">
    <property type="entry name" value="SCF_F-box_component"/>
</dbReference>
<dbReference type="OMA" id="CMANILL"/>
<evidence type="ECO:0000313" key="4">
    <source>
        <dbReference type="Proteomes" id="UP000029120"/>
    </source>
</evidence>
<evidence type="ECO:0000259" key="2">
    <source>
        <dbReference type="SMART" id="SM00256"/>
    </source>
</evidence>
<dbReference type="PANTHER" id="PTHR31672:SF13">
    <property type="entry name" value="F-BOX PROTEIN CPR30-LIKE"/>
    <property type="match status" value="1"/>
</dbReference>
<reference evidence="4" key="1">
    <citation type="journal article" date="2015" name="Nat. Plants">
        <title>Genome expansion of Arabis alpina linked with retrotransposition and reduced symmetric DNA methylation.</title>
        <authorList>
            <person name="Willing E.M."/>
            <person name="Rawat V."/>
            <person name="Mandakova T."/>
            <person name="Maumus F."/>
            <person name="James G.V."/>
            <person name="Nordstroem K.J."/>
            <person name="Becker C."/>
            <person name="Warthmann N."/>
            <person name="Chica C."/>
            <person name="Szarzynska B."/>
            <person name="Zytnicki M."/>
            <person name="Albani M.C."/>
            <person name="Kiefer C."/>
            <person name="Bergonzi S."/>
            <person name="Castaings L."/>
            <person name="Mateos J.L."/>
            <person name="Berns M.C."/>
            <person name="Bujdoso N."/>
            <person name="Piofczyk T."/>
            <person name="de Lorenzo L."/>
            <person name="Barrero-Sicilia C."/>
            <person name="Mateos I."/>
            <person name="Piednoel M."/>
            <person name="Hagmann J."/>
            <person name="Chen-Min-Tao R."/>
            <person name="Iglesias-Fernandez R."/>
            <person name="Schuster S.C."/>
            <person name="Alonso-Blanco C."/>
            <person name="Roudier F."/>
            <person name="Carbonero P."/>
            <person name="Paz-Ares J."/>
            <person name="Davis S.J."/>
            <person name="Pecinka A."/>
            <person name="Quesneville H."/>
            <person name="Colot V."/>
            <person name="Lysak M.A."/>
            <person name="Weigel D."/>
            <person name="Coupland G."/>
            <person name="Schneeberger K."/>
        </authorList>
    </citation>
    <scope>NUCLEOTIDE SEQUENCE [LARGE SCALE GENOMIC DNA]</scope>
    <source>
        <strain evidence="4">cv. Pajares</strain>
    </source>
</reference>
<dbReference type="Gramene" id="KFK24288">
    <property type="protein sequence ID" value="KFK24288"/>
    <property type="gene ID" value="AALP_AAs62367U000700"/>
</dbReference>
<dbReference type="AlphaFoldDB" id="A0A087G336"/>
<dbReference type="SUPFAM" id="SSF81383">
    <property type="entry name" value="F-box domain"/>
    <property type="match status" value="1"/>
</dbReference>
<dbReference type="InterPro" id="IPR036047">
    <property type="entry name" value="F-box-like_dom_sf"/>
</dbReference>
<dbReference type="OrthoDB" id="591557at2759"/>
<evidence type="ECO:0000313" key="3">
    <source>
        <dbReference type="EMBL" id="KFK24288.1"/>
    </source>
</evidence>
<protein>
    <recommendedName>
        <fullName evidence="2">F-box domain-containing protein</fullName>
    </recommendedName>
</protein>
<accession>A0A087G336</accession>
<organism evidence="3 4">
    <name type="scientific">Arabis alpina</name>
    <name type="common">Alpine rock-cress</name>
    <dbReference type="NCBI Taxonomy" id="50452"/>
    <lineage>
        <taxon>Eukaryota</taxon>
        <taxon>Viridiplantae</taxon>
        <taxon>Streptophyta</taxon>
        <taxon>Embryophyta</taxon>
        <taxon>Tracheophyta</taxon>
        <taxon>Spermatophyta</taxon>
        <taxon>Magnoliopsida</taxon>
        <taxon>eudicotyledons</taxon>
        <taxon>Gunneridae</taxon>
        <taxon>Pentapetalae</taxon>
        <taxon>rosids</taxon>
        <taxon>malvids</taxon>
        <taxon>Brassicales</taxon>
        <taxon>Brassicaceae</taxon>
        <taxon>Arabideae</taxon>
        <taxon>Arabis</taxon>
    </lineage>
</organism>
<dbReference type="Proteomes" id="UP000029120">
    <property type="component" value="Unassembled WGS sequence"/>
</dbReference>
<dbReference type="InterPro" id="IPR015915">
    <property type="entry name" value="Kelch-typ_b-propeller"/>
</dbReference>
<keyword evidence="4" id="KW-1185">Reference proteome</keyword>
<feature type="compositionally biased region" description="Acidic residues" evidence="1">
    <location>
        <begin position="13"/>
        <end position="22"/>
    </location>
</feature>